<name>A0ABT1RTZ6_9FIRM</name>
<comment type="caution">
    <text evidence="1">The sequence shown here is derived from an EMBL/GenBank/DDBJ whole genome shotgun (WGS) entry which is preliminary data.</text>
</comment>
<feature type="non-terminal residue" evidence="1">
    <location>
        <position position="132"/>
    </location>
</feature>
<dbReference type="Pfam" id="PF06152">
    <property type="entry name" value="Phage_min_cap2"/>
    <property type="match status" value="1"/>
</dbReference>
<evidence type="ECO:0000313" key="1">
    <source>
        <dbReference type="EMBL" id="MCQ4638683.1"/>
    </source>
</evidence>
<protein>
    <submittedName>
        <fullName evidence="1">Phage minor capsid protein</fullName>
    </submittedName>
</protein>
<sequence length="132" mass="14601">DFLAAGINCIEYANGARHTMQDYAYMAIQTAAKRAYLTGEGEKRQEWGVSTVIMNKRGNPCPKCLPFVGKVMIDDVWSGGRKSDGTYPLMSTAISAGLYHPRCKDSHSTYFPGITTAEDRWTKEELAAIEKA</sequence>
<evidence type="ECO:0000313" key="2">
    <source>
        <dbReference type="Proteomes" id="UP001524502"/>
    </source>
</evidence>
<proteinExistence type="predicted"/>
<accession>A0ABT1RTZ6</accession>
<dbReference type="InterPro" id="IPR009319">
    <property type="entry name" value="Phage_A118_VSP1"/>
</dbReference>
<dbReference type="RefSeq" id="WP_256133872.1">
    <property type="nucleotide sequence ID" value="NZ_JANFXK010000109.1"/>
</dbReference>
<keyword evidence="2" id="KW-1185">Reference proteome</keyword>
<gene>
    <name evidence="1" type="ORF">NE619_18310</name>
</gene>
<feature type="non-terminal residue" evidence="1">
    <location>
        <position position="1"/>
    </location>
</feature>
<dbReference type="Proteomes" id="UP001524502">
    <property type="component" value="Unassembled WGS sequence"/>
</dbReference>
<organism evidence="1 2">
    <name type="scientific">Anaerovorax odorimutans</name>
    <dbReference type="NCBI Taxonomy" id="109327"/>
    <lineage>
        <taxon>Bacteria</taxon>
        <taxon>Bacillati</taxon>
        <taxon>Bacillota</taxon>
        <taxon>Clostridia</taxon>
        <taxon>Peptostreptococcales</taxon>
        <taxon>Anaerovoracaceae</taxon>
        <taxon>Anaerovorax</taxon>
    </lineage>
</organism>
<dbReference type="EMBL" id="JANFXK010000109">
    <property type="protein sequence ID" value="MCQ4638683.1"/>
    <property type="molecule type" value="Genomic_DNA"/>
</dbReference>
<reference evidence="1 2" key="1">
    <citation type="submission" date="2022-06" db="EMBL/GenBank/DDBJ databases">
        <title>Isolation of gut microbiota from human fecal samples.</title>
        <authorList>
            <person name="Pamer E.G."/>
            <person name="Barat B."/>
            <person name="Waligurski E."/>
            <person name="Medina S."/>
            <person name="Paddock L."/>
            <person name="Mostad J."/>
        </authorList>
    </citation>
    <scope>NUCLEOTIDE SEQUENCE [LARGE SCALE GENOMIC DNA]</scope>
    <source>
        <strain evidence="1 2">SL.3.17</strain>
    </source>
</reference>